<protein>
    <recommendedName>
        <fullName evidence="3">4a-hydroxytetrahydrobiopterin dehydratase</fullName>
        <ecNumber evidence="3">4.2.1.96</ecNumber>
    </recommendedName>
</protein>
<evidence type="ECO:0000256" key="3">
    <source>
        <dbReference type="ARBA" id="ARBA00013252"/>
    </source>
</evidence>
<dbReference type="Pfam" id="PF01329">
    <property type="entry name" value="Pterin_4a"/>
    <property type="match status" value="1"/>
</dbReference>
<evidence type="ECO:0000313" key="5">
    <source>
        <dbReference type="EMBL" id="CUG12798.1"/>
    </source>
</evidence>
<comment type="similarity">
    <text evidence="2">Belongs to the pterin-4-alpha-carbinolamine dehydratase family.</text>
</comment>
<proteinExistence type="inferred from homology"/>
<sequence>MKRIAAASAFAVTSSVANSTTCCSSSSTLSSSFRTRGDFGFNHIHSSNPQHGGSYARHDRALSDEEIEDFHKSVKGWSRDADTNAIWRSVYFDTFGEAYRFMGRLYAFCYCSDRYPPITWEGTRIDIQLFSPTFKGLSRSEARVAAFINDQLNMVKKGNQQRNKLLELVEKSSVTQFVKSDAEMKGQVQEPSPIPEAKGNLRTWKHLME</sequence>
<keyword evidence="4" id="KW-0456">Lyase</keyword>
<evidence type="ECO:0000256" key="4">
    <source>
        <dbReference type="ARBA" id="ARBA00023239"/>
    </source>
</evidence>
<dbReference type="SUPFAM" id="SSF55248">
    <property type="entry name" value="PCD-like"/>
    <property type="match status" value="1"/>
</dbReference>
<dbReference type="PANTHER" id="PTHR12599:SF16">
    <property type="entry name" value="4A-HYDROXYTETRAHYDROBIOPTERIN DEHYDRATASE"/>
    <property type="match status" value="1"/>
</dbReference>
<accession>A0A0S4IXY6</accession>
<evidence type="ECO:0000256" key="1">
    <source>
        <dbReference type="ARBA" id="ARBA00001554"/>
    </source>
</evidence>
<dbReference type="PANTHER" id="PTHR12599">
    <property type="entry name" value="PTERIN-4-ALPHA-CARBINOLAMINE DEHYDRATASE"/>
    <property type="match status" value="1"/>
</dbReference>
<reference evidence="6" key="1">
    <citation type="submission" date="2015-09" db="EMBL/GenBank/DDBJ databases">
        <authorList>
            <consortium name="Pathogen Informatics"/>
        </authorList>
    </citation>
    <scope>NUCLEOTIDE SEQUENCE [LARGE SCALE GENOMIC DNA]</scope>
    <source>
        <strain evidence="6">Lake Konstanz</strain>
    </source>
</reference>
<dbReference type="InterPro" id="IPR001533">
    <property type="entry name" value="Pterin_deHydtase"/>
</dbReference>
<evidence type="ECO:0000256" key="2">
    <source>
        <dbReference type="ARBA" id="ARBA00006472"/>
    </source>
</evidence>
<comment type="catalytic activity">
    <reaction evidence="1">
        <text>(4aS,6R)-4a-hydroxy-L-erythro-5,6,7,8-tetrahydrobiopterin = (6R)-L-erythro-6,7-dihydrobiopterin + H2O</text>
        <dbReference type="Rhea" id="RHEA:11920"/>
        <dbReference type="ChEBI" id="CHEBI:15377"/>
        <dbReference type="ChEBI" id="CHEBI:15642"/>
        <dbReference type="ChEBI" id="CHEBI:43120"/>
        <dbReference type="EC" id="4.2.1.96"/>
    </reaction>
</comment>
<evidence type="ECO:0000313" key="6">
    <source>
        <dbReference type="Proteomes" id="UP000051952"/>
    </source>
</evidence>
<dbReference type="EC" id="4.2.1.96" evidence="3"/>
<gene>
    <name evidence="5" type="ORF">BSAL_74765</name>
</gene>
<organism evidence="5 6">
    <name type="scientific">Bodo saltans</name>
    <name type="common">Flagellated protozoan</name>
    <dbReference type="NCBI Taxonomy" id="75058"/>
    <lineage>
        <taxon>Eukaryota</taxon>
        <taxon>Discoba</taxon>
        <taxon>Euglenozoa</taxon>
        <taxon>Kinetoplastea</taxon>
        <taxon>Metakinetoplastina</taxon>
        <taxon>Eubodonida</taxon>
        <taxon>Bodonidae</taxon>
        <taxon>Bodo</taxon>
    </lineage>
</organism>
<dbReference type="Proteomes" id="UP000051952">
    <property type="component" value="Unassembled WGS sequence"/>
</dbReference>
<dbReference type="OrthoDB" id="277398at2759"/>
<dbReference type="Gene3D" id="3.30.1360.20">
    <property type="entry name" value="Transcriptional coactivator/pterin dehydratase"/>
    <property type="match status" value="1"/>
</dbReference>
<dbReference type="GO" id="GO:0008124">
    <property type="term" value="F:4-alpha-hydroxytetrahydrobiopterin dehydratase activity"/>
    <property type="evidence" value="ECO:0007669"/>
    <property type="project" value="UniProtKB-EC"/>
</dbReference>
<dbReference type="AlphaFoldDB" id="A0A0S4IXY6"/>
<dbReference type="VEuPathDB" id="TriTrypDB:BSAL_74765"/>
<dbReference type="EMBL" id="CYKH01000666">
    <property type="protein sequence ID" value="CUG12798.1"/>
    <property type="molecule type" value="Genomic_DNA"/>
</dbReference>
<name>A0A0S4IXY6_BODSA</name>
<dbReference type="InterPro" id="IPR036428">
    <property type="entry name" value="PCD_sf"/>
</dbReference>
<keyword evidence="6" id="KW-1185">Reference proteome</keyword>
<dbReference type="GO" id="GO:0006729">
    <property type="term" value="P:tetrahydrobiopterin biosynthetic process"/>
    <property type="evidence" value="ECO:0007669"/>
    <property type="project" value="InterPro"/>
</dbReference>